<evidence type="ECO:0000256" key="6">
    <source>
        <dbReference type="ARBA" id="ARBA00023049"/>
    </source>
</evidence>
<organism evidence="9 10">
    <name type="scientific">Pseudomonas kermanshahensis</name>
    <dbReference type="NCBI Taxonomy" id="2745482"/>
    <lineage>
        <taxon>Bacteria</taxon>
        <taxon>Pseudomonadati</taxon>
        <taxon>Pseudomonadota</taxon>
        <taxon>Gammaproteobacteria</taxon>
        <taxon>Pseudomonadales</taxon>
        <taxon>Pseudomonadaceae</taxon>
        <taxon>Pseudomonas</taxon>
    </lineage>
</organism>
<proteinExistence type="inferred from homology"/>
<name>A0ABU8R5S1_9PSED</name>
<dbReference type="InterPro" id="IPR045090">
    <property type="entry name" value="Pept_M3A_M3B"/>
</dbReference>
<protein>
    <submittedName>
        <fullName evidence="9">M3 family metallopeptidase</fullName>
    </submittedName>
</protein>
<dbReference type="SUPFAM" id="SSF55486">
    <property type="entry name" value="Metalloproteases ('zincins'), catalytic domain"/>
    <property type="match status" value="1"/>
</dbReference>
<keyword evidence="3 7" id="KW-0479">Metal-binding</keyword>
<evidence type="ECO:0000256" key="4">
    <source>
        <dbReference type="ARBA" id="ARBA00022801"/>
    </source>
</evidence>
<sequence length="664" mass="73492">MDNPLLQGSKTPVDYSAITLQNMQAAFDHVLQAHEQGIARIIERQQALPTWDDLVLAVDELDAQLLAVLYAVMPLMGKAPSWGEAIMGFYARAVARFDQKLINARLQALYARLASSAHGMNLVAQQRATLSWHLDKFASSGVALGEADKARLVELQTQIGNLHQAFLGNLDRPGLLVDDEDELRGLPSRLREELAVRAEEAGEQGWLVACESASTEAVLRQAAHRPLRERLYRAFHTRGVSTDLAQDNGTHLQQLAECLDEKARLLGAANHVELSLRSKSAGSLSEVGDFLQGLAAAVKPAMAQWRTKLQQQATAQNLGPVQPWDISYLQATAGDASANEAFRDYFPLSAVVTALTGLARQLFALDLRPRQLAAWDDSVQSFEVWQDHAYIGLLYLDAVQHTGKQPDAVFTTYVRNRRIDAEGIYQPAVVVVNSDIPAALAGAEPLLDHLSLRKLYHEFGHALHHLLVRTTNHVMSNVTELGNDGVELFGKLLERWVWDARYLAGIAAQREDGSALSEAQAEAYLSQFKQEGIEEIGRDLSLALFDLDLHGAPHDGRTLEQRLQQARGLCGYWPLADFEHPAHAFDHLVTGYDAGFYAYLWADVHAFDLFTRFEAHGLLDRETGRALQETLFEPGASQPLRDGIEAFLGRLPSHAAYARWYGLT</sequence>
<keyword evidence="6 7" id="KW-0482">Metalloprotease</keyword>
<evidence type="ECO:0000256" key="7">
    <source>
        <dbReference type="RuleBase" id="RU003435"/>
    </source>
</evidence>
<comment type="similarity">
    <text evidence="1 7">Belongs to the peptidase M3 family.</text>
</comment>
<accession>A0ABU8R5S1</accession>
<keyword evidence="10" id="KW-1185">Reference proteome</keyword>
<keyword evidence="4 7" id="KW-0378">Hydrolase</keyword>
<keyword evidence="5 7" id="KW-0862">Zinc</keyword>
<dbReference type="Proteomes" id="UP001377692">
    <property type="component" value="Unassembled WGS sequence"/>
</dbReference>
<dbReference type="RefSeq" id="WP_339549278.1">
    <property type="nucleotide sequence ID" value="NZ_JBBHLD010000007.1"/>
</dbReference>
<dbReference type="Pfam" id="PF01432">
    <property type="entry name" value="Peptidase_M3"/>
    <property type="match status" value="1"/>
</dbReference>
<dbReference type="Gene3D" id="1.10.1370.10">
    <property type="entry name" value="Neurolysin, domain 3"/>
    <property type="match status" value="1"/>
</dbReference>
<dbReference type="InterPro" id="IPR024079">
    <property type="entry name" value="MetalloPept_cat_dom_sf"/>
</dbReference>
<comment type="cofactor">
    <cofactor evidence="7">
        <name>Zn(2+)</name>
        <dbReference type="ChEBI" id="CHEBI:29105"/>
    </cofactor>
    <text evidence="7">Binds 1 zinc ion.</text>
</comment>
<dbReference type="InterPro" id="IPR001567">
    <property type="entry name" value="Pept_M3A_M3B_dom"/>
</dbReference>
<dbReference type="InterPro" id="IPR024077">
    <property type="entry name" value="Neurolysin/TOP_dom2"/>
</dbReference>
<reference evidence="9 10" key="1">
    <citation type="submission" date="2024-02" db="EMBL/GenBank/DDBJ databases">
        <title>Identification of pathogenicity and growth-promoting functions of Pseudomonas putida variants.</title>
        <authorList>
            <person name="Sun J."/>
        </authorList>
    </citation>
    <scope>NUCLEOTIDE SEQUENCE [LARGE SCALE GENOMIC DNA]</scope>
    <source>
        <strain evidence="9 10">A04</strain>
    </source>
</reference>
<dbReference type="Gene3D" id="3.40.390.10">
    <property type="entry name" value="Collagenase (Catalytic Domain)"/>
    <property type="match status" value="1"/>
</dbReference>
<keyword evidence="2 7" id="KW-0645">Protease</keyword>
<evidence type="ECO:0000256" key="5">
    <source>
        <dbReference type="ARBA" id="ARBA00022833"/>
    </source>
</evidence>
<evidence type="ECO:0000256" key="1">
    <source>
        <dbReference type="ARBA" id="ARBA00006040"/>
    </source>
</evidence>
<evidence type="ECO:0000256" key="3">
    <source>
        <dbReference type="ARBA" id="ARBA00022723"/>
    </source>
</evidence>
<dbReference type="EMBL" id="JBBHLD010000007">
    <property type="protein sequence ID" value="MEJ5905218.1"/>
    <property type="molecule type" value="Genomic_DNA"/>
</dbReference>
<evidence type="ECO:0000256" key="2">
    <source>
        <dbReference type="ARBA" id="ARBA00022670"/>
    </source>
</evidence>
<dbReference type="PANTHER" id="PTHR11804">
    <property type="entry name" value="PROTEASE M3 THIMET OLIGOPEPTIDASE-RELATED"/>
    <property type="match status" value="1"/>
</dbReference>
<evidence type="ECO:0000313" key="9">
    <source>
        <dbReference type="EMBL" id="MEJ5905218.1"/>
    </source>
</evidence>
<feature type="domain" description="Peptidase M3A/M3B catalytic" evidence="8">
    <location>
        <begin position="219"/>
        <end position="661"/>
    </location>
</feature>
<gene>
    <name evidence="9" type="ORF">V7V80_11050</name>
</gene>
<evidence type="ECO:0000313" key="10">
    <source>
        <dbReference type="Proteomes" id="UP001377692"/>
    </source>
</evidence>
<dbReference type="PANTHER" id="PTHR11804:SF84">
    <property type="entry name" value="SACCHAROLYSIN"/>
    <property type="match status" value="1"/>
</dbReference>
<evidence type="ECO:0000259" key="8">
    <source>
        <dbReference type="Pfam" id="PF01432"/>
    </source>
</evidence>
<comment type="caution">
    <text evidence="9">The sequence shown here is derived from an EMBL/GenBank/DDBJ whole genome shotgun (WGS) entry which is preliminary data.</text>
</comment>